<proteinExistence type="predicted"/>
<reference evidence="2 3" key="1">
    <citation type="submission" date="2021-06" db="EMBL/GenBank/DDBJ databases">
        <title>Caerostris darwini draft genome.</title>
        <authorList>
            <person name="Kono N."/>
            <person name="Arakawa K."/>
        </authorList>
    </citation>
    <scope>NUCLEOTIDE SEQUENCE [LARGE SCALE GENOMIC DNA]</scope>
</reference>
<organism evidence="2 3">
    <name type="scientific">Caerostris darwini</name>
    <dbReference type="NCBI Taxonomy" id="1538125"/>
    <lineage>
        <taxon>Eukaryota</taxon>
        <taxon>Metazoa</taxon>
        <taxon>Ecdysozoa</taxon>
        <taxon>Arthropoda</taxon>
        <taxon>Chelicerata</taxon>
        <taxon>Arachnida</taxon>
        <taxon>Araneae</taxon>
        <taxon>Araneomorphae</taxon>
        <taxon>Entelegynae</taxon>
        <taxon>Araneoidea</taxon>
        <taxon>Araneidae</taxon>
        <taxon>Caerostris</taxon>
    </lineage>
</organism>
<protein>
    <submittedName>
        <fullName evidence="2">Uncharacterized protein</fullName>
    </submittedName>
</protein>
<evidence type="ECO:0000313" key="3">
    <source>
        <dbReference type="Proteomes" id="UP001054837"/>
    </source>
</evidence>
<name>A0AAV4V6I3_9ARAC</name>
<gene>
    <name evidence="2" type="ORF">CDAR_381901</name>
</gene>
<keyword evidence="1" id="KW-1133">Transmembrane helix</keyword>
<keyword evidence="1" id="KW-0812">Transmembrane</keyword>
<feature type="transmembrane region" description="Helical" evidence="1">
    <location>
        <begin position="98"/>
        <end position="121"/>
    </location>
</feature>
<accession>A0AAV4V6I3</accession>
<dbReference type="Proteomes" id="UP001054837">
    <property type="component" value="Unassembled WGS sequence"/>
</dbReference>
<evidence type="ECO:0000256" key="1">
    <source>
        <dbReference type="SAM" id="Phobius"/>
    </source>
</evidence>
<dbReference type="EMBL" id="BPLQ01012408">
    <property type="protein sequence ID" value="GIY65269.1"/>
    <property type="molecule type" value="Genomic_DNA"/>
</dbReference>
<comment type="caution">
    <text evidence="2">The sequence shown here is derived from an EMBL/GenBank/DDBJ whole genome shotgun (WGS) entry which is preliminary data.</text>
</comment>
<keyword evidence="1" id="KW-0472">Membrane</keyword>
<sequence>MASILVRGTFGVAQHPSPSLRSDSVGLIAPGIYERDFQTILRSFISEYDPNVPPLFRHRPLMRGDFWRGISPSLLSQWKFLLFIIVQRNCEFRSEWQSVVIIISFLWFLNKMFRISLIYVLSLKRNSMIIA</sequence>
<evidence type="ECO:0000313" key="2">
    <source>
        <dbReference type="EMBL" id="GIY65269.1"/>
    </source>
</evidence>
<dbReference type="AlphaFoldDB" id="A0AAV4V6I3"/>
<keyword evidence="3" id="KW-1185">Reference proteome</keyword>